<dbReference type="EMBL" id="GBXM01019892">
    <property type="protein sequence ID" value="JAH88685.1"/>
    <property type="molecule type" value="Transcribed_RNA"/>
</dbReference>
<evidence type="ECO:0008006" key="3">
    <source>
        <dbReference type="Google" id="ProtNLM"/>
    </source>
</evidence>
<name>A0A0E9WGH0_ANGAN</name>
<feature type="chain" id="PRO_5002434465" description="Secreted protein" evidence="1">
    <location>
        <begin position="19"/>
        <end position="70"/>
    </location>
</feature>
<keyword evidence="1" id="KW-0732">Signal</keyword>
<reference evidence="2" key="2">
    <citation type="journal article" date="2015" name="Fish Shellfish Immunol.">
        <title>Early steps in the European eel (Anguilla anguilla)-Vibrio vulnificus interaction in the gills: Role of the RtxA13 toxin.</title>
        <authorList>
            <person name="Callol A."/>
            <person name="Pajuelo D."/>
            <person name="Ebbesson L."/>
            <person name="Teles M."/>
            <person name="MacKenzie S."/>
            <person name="Amaro C."/>
        </authorList>
    </citation>
    <scope>NUCLEOTIDE SEQUENCE</scope>
</reference>
<evidence type="ECO:0000313" key="2">
    <source>
        <dbReference type="EMBL" id="JAH88685.1"/>
    </source>
</evidence>
<feature type="signal peptide" evidence="1">
    <location>
        <begin position="1"/>
        <end position="18"/>
    </location>
</feature>
<sequence>MNNHFVLIMCFNRFAGLSDLIIWGFRTGETDQCQIHINDLRGMICIFKIIAKTYQCQRQIQKLSVLPFRS</sequence>
<accession>A0A0E9WGH0</accession>
<proteinExistence type="predicted"/>
<protein>
    <recommendedName>
        <fullName evidence="3">Secreted protein</fullName>
    </recommendedName>
</protein>
<dbReference type="AlphaFoldDB" id="A0A0E9WGH0"/>
<organism evidence="2">
    <name type="scientific">Anguilla anguilla</name>
    <name type="common">European freshwater eel</name>
    <name type="synonym">Muraena anguilla</name>
    <dbReference type="NCBI Taxonomy" id="7936"/>
    <lineage>
        <taxon>Eukaryota</taxon>
        <taxon>Metazoa</taxon>
        <taxon>Chordata</taxon>
        <taxon>Craniata</taxon>
        <taxon>Vertebrata</taxon>
        <taxon>Euteleostomi</taxon>
        <taxon>Actinopterygii</taxon>
        <taxon>Neopterygii</taxon>
        <taxon>Teleostei</taxon>
        <taxon>Anguilliformes</taxon>
        <taxon>Anguillidae</taxon>
        <taxon>Anguilla</taxon>
    </lineage>
</organism>
<reference evidence="2" key="1">
    <citation type="submission" date="2014-11" db="EMBL/GenBank/DDBJ databases">
        <authorList>
            <person name="Amaro Gonzalez C."/>
        </authorList>
    </citation>
    <scope>NUCLEOTIDE SEQUENCE</scope>
</reference>
<evidence type="ECO:0000256" key="1">
    <source>
        <dbReference type="SAM" id="SignalP"/>
    </source>
</evidence>